<organism evidence="7 8">
    <name type="scientific">Portunus trituberculatus</name>
    <name type="common">Swimming crab</name>
    <name type="synonym">Neptunus trituberculatus</name>
    <dbReference type="NCBI Taxonomy" id="210409"/>
    <lineage>
        <taxon>Eukaryota</taxon>
        <taxon>Metazoa</taxon>
        <taxon>Ecdysozoa</taxon>
        <taxon>Arthropoda</taxon>
        <taxon>Crustacea</taxon>
        <taxon>Multicrustacea</taxon>
        <taxon>Malacostraca</taxon>
        <taxon>Eumalacostraca</taxon>
        <taxon>Eucarida</taxon>
        <taxon>Decapoda</taxon>
        <taxon>Pleocyemata</taxon>
        <taxon>Brachyura</taxon>
        <taxon>Eubrachyura</taxon>
        <taxon>Portunoidea</taxon>
        <taxon>Portunidae</taxon>
        <taxon>Portuninae</taxon>
        <taxon>Portunus</taxon>
    </lineage>
</organism>
<keyword evidence="4" id="KW-0539">Nucleus</keyword>
<keyword evidence="8" id="KW-1185">Reference proteome</keyword>
<proteinExistence type="predicted"/>
<feature type="region of interest" description="Disordered" evidence="6">
    <location>
        <begin position="225"/>
        <end position="372"/>
    </location>
</feature>
<feature type="compositionally biased region" description="Basic and acidic residues" evidence="6">
    <location>
        <begin position="304"/>
        <end position="317"/>
    </location>
</feature>
<dbReference type="Proteomes" id="UP000324222">
    <property type="component" value="Unassembled WGS sequence"/>
</dbReference>
<dbReference type="SUPFAM" id="SSF117289">
    <property type="entry name" value="Nucleoporin domain"/>
    <property type="match status" value="1"/>
</dbReference>
<dbReference type="InterPro" id="IPR015943">
    <property type="entry name" value="WD40/YVTN_repeat-like_dom_sf"/>
</dbReference>
<dbReference type="OrthoDB" id="196858at2759"/>
<dbReference type="AlphaFoldDB" id="A0A5B7GB78"/>
<evidence type="ECO:0000256" key="6">
    <source>
        <dbReference type="SAM" id="MobiDB-lite"/>
    </source>
</evidence>
<dbReference type="PROSITE" id="PS50082">
    <property type="entry name" value="WD_REPEATS_2"/>
    <property type="match status" value="1"/>
</dbReference>
<comment type="caution">
    <text evidence="7">The sequence shown here is derived from an EMBL/GenBank/DDBJ whole genome shotgun (WGS) entry which is preliminary data.</text>
</comment>
<dbReference type="InterPro" id="IPR037850">
    <property type="entry name" value="RBBP5/Swd1"/>
</dbReference>
<dbReference type="Gene3D" id="2.130.10.10">
    <property type="entry name" value="YVTN repeat-like/Quinoprotein amine dehydrogenase"/>
    <property type="match status" value="1"/>
</dbReference>
<evidence type="ECO:0000256" key="2">
    <source>
        <dbReference type="ARBA" id="ARBA00022574"/>
    </source>
</evidence>
<name>A0A5B7GB78_PORTR</name>
<dbReference type="PANTHER" id="PTHR44040:SF1">
    <property type="entry name" value="RETINOBLASTOMA-BINDING PROTEIN 5"/>
    <property type="match status" value="1"/>
</dbReference>
<feature type="repeat" description="WD" evidence="5">
    <location>
        <begin position="17"/>
        <end position="48"/>
    </location>
</feature>
<sequence>MVAVAPFIGLFLYLFIISWSRAGYKLLSVSTDNNVCIWDVLSGECDIKYRFPSPVMKVQFHPRNDKMFLVCPMRHPAVLVHVDTTHEIIPMDDEGDVSIVASFDRRGDHIYTGNSRGKLLILTCSDLKVKTSFRIGPGTSSAAAIKSIEFSRRTDFFLVNSADRVIRVYDVRKVLKGGKDEDPEPTQKLQDLVNNSGVVSIWSQNQVENWSAFAPDFKELDENVEYEERESEFDQSDEDKSVELSQERREEDVEVDVTGIDPVAAFCSSDEEDDSNALLYLPISPEIEEPEEGWGPEGAPNEDLSSKRSGDSKENVSPKKKRPKTHDVSLENAPIDEVHPLVSNRPKEKQTTGNKKGRNNSKGEGKKDRKKH</sequence>
<feature type="compositionally biased region" description="Basic and acidic residues" evidence="6">
    <location>
        <begin position="361"/>
        <end position="372"/>
    </location>
</feature>
<accession>A0A5B7GB78</accession>
<keyword evidence="2 5" id="KW-0853">WD repeat</keyword>
<keyword evidence="3" id="KW-0677">Repeat</keyword>
<reference evidence="7 8" key="1">
    <citation type="submission" date="2019-05" db="EMBL/GenBank/DDBJ databases">
        <title>Another draft genome of Portunus trituberculatus and its Hox gene families provides insights of decapod evolution.</title>
        <authorList>
            <person name="Jeong J.-H."/>
            <person name="Song I."/>
            <person name="Kim S."/>
            <person name="Choi T."/>
            <person name="Kim D."/>
            <person name="Ryu S."/>
            <person name="Kim W."/>
        </authorList>
    </citation>
    <scope>NUCLEOTIDE SEQUENCE [LARGE SCALE GENOMIC DNA]</scope>
    <source>
        <tissue evidence="7">Muscle</tissue>
    </source>
</reference>
<feature type="compositionally biased region" description="Acidic residues" evidence="6">
    <location>
        <begin position="225"/>
        <end position="237"/>
    </location>
</feature>
<gene>
    <name evidence="7" type="primary">Rbbp5</name>
    <name evidence="7" type="ORF">E2C01_048508</name>
</gene>
<evidence type="ECO:0000256" key="5">
    <source>
        <dbReference type="PROSITE-ProRule" id="PRU00221"/>
    </source>
</evidence>
<evidence type="ECO:0000256" key="3">
    <source>
        <dbReference type="ARBA" id="ARBA00022737"/>
    </source>
</evidence>
<dbReference type="EMBL" id="VSRR010012473">
    <property type="protein sequence ID" value="MPC54585.1"/>
    <property type="molecule type" value="Genomic_DNA"/>
</dbReference>
<protein>
    <submittedName>
        <fullName evidence="7">Retinoblastoma-binding protein 5</fullName>
    </submittedName>
</protein>
<evidence type="ECO:0000256" key="4">
    <source>
        <dbReference type="ARBA" id="ARBA00023242"/>
    </source>
</evidence>
<dbReference type="SMART" id="SM00320">
    <property type="entry name" value="WD40"/>
    <property type="match status" value="2"/>
</dbReference>
<comment type="subcellular location">
    <subcellularLocation>
        <location evidence="1">Nucleus</location>
    </subcellularLocation>
</comment>
<dbReference type="GO" id="GO:0048188">
    <property type="term" value="C:Set1C/COMPASS complex"/>
    <property type="evidence" value="ECO:0007669"/>
    <property type="project" value="InterPro"/>
</dbReference>
<evidence type="ECO:0000313" key="7">
    <source>
        <dbReference type="EMBL" id="MPC54585.1"/>
    </source>
</evidence>
<evidence type="ECO:0000256" key="1">
    <source>
        <dbReference type="ARBA" id="ARBA00004123"/>
    </source>
</evidence>
<dbReference type="InterPro" id="IPR001680">
    <property type="entry name" value="WD40_rpt"/>
</dbReference>
<feature type="compositionally biased region" description="Basic and acidic residues" evidence="6">
    <location>
        <begin position="238"/>
        <end position="251"/>
    </location>
</feature>
<dbReference type="PANTHER" id="PTHR44040">
    <property type="entry name" value="RETINOBLASTOMA-BINDING PROTEIN 5"/>
    <property type="match status" value="1"/>
</dbReference>
<evidence type="ECO:0000313" key="8">
    <source>
        <dbReference type="Proteomes" id="UP000324222"/>
    </source>
</evidence>